<organism evidence="1">
    <name type="scientific">Nocardia globerula</name>
    <dbReference type="NCBI Taxonomy" id="1818"/>
    <lineage>
        <taxon>Bacteria</taxon>
        <taxon>Bacillati</taxon>
        <taxon>Actinomycetota</taxon>
        <taxon>Actinomycetes</taxon>
        <taxon>Mycobacteriales</taxon>
        <taxon>Nocardiaceae</taxon>
        <taxon>Nocardia</taxon>
    </lineage>
</organism>
<reference evidence="1" key="1">
    <citation type="submission" date="2019-07" db="EMBL/GenBank/DDBJ databases">
        <title>Genomic Encyclopedia of Type Strains, Phase IV (KMG-IV): sequencing the most valuable type-strain genomes for metagenomic binning, comparative biology and taxonomic classification.</title>
        <authorList>
            <person name="Goeker M."/>
        </authorList>
    </citation>
    <scope>NUCLEOTIDE SEQUENCE</scope>
    <source>
        <strain evidence="1">DSM 44596</strain>
    </source>
</reference>
<dbReference type="PANTHER" id="PTHR39515:SF2">
    <property type="entry name" value="HTH-TYPE TRANSCRIPTIONAL REGULATOR RV0880"/>
    <property type="match status" value="1"/>
</dbReference>
<dbReference type="EMBL" id="VNIQ01000005">
    <property type="protein sequence ID" value="TYQ03025.1"/>
    <property type="molecule type" value="Genomic_DNA"/>
</dbReference>
<comment type="caution">
    <text evidence="1">The sequence shown here is derived from an EMBL/GenBank/DDBJ whole genome shotgun (WGS) entry which is preliminary data.</text>
</comment>
<dbReference type="GO" id="GO:0003700">
    <property type="term" value="F:DNA-binding transcription factor activity"/>
    <property type="evidence" value="ECO:0007669"/>
    <property type="project" value="InterPro"/>
</dbReference>
<dbReference type="InterPro" id="IPR052526">
    <property type="entry name" value="HTH-type_Bedaq_tolerance"/>
</dbReference>
<dbReference type="AlphaFoldDB" id="A0A652YMG3"/>
<accession>A0A652YMG3</accession>
<proteinExistence type="predicted"/>
<gene>
    <name evidence="1" type="ORF">FNL38_105175</name>
</gene>
<keyword evidence="1" id="KW-0238">DNA-binding</keyword>
<dbReference type="PROSITE" id="PS50995">
    <property type="entry name" value="HTH_MARR_2"/>
    <property type="match status" value="1"/>
</dbReference>
<dbReference type="InterPro" id="IPR036390">
    <property type="entry name" value="WH_DNA-bd_sf"/>
</dbReference>
<dbReference type="SUPFAM" id="SSF46785">
    <property type="entry name" value="Winged helix' DNA-binding domain"/>
    <property type="match status" value="1"/>
</dbReference>
<sequence>MDERADRLREDVALFSRRIRTKSSGHLLTPTQLQALAHLDRVGAMSARALADLERVVPQTIARTVLLLEEKGMVTRTVDPHDARASLISITDIGRRTLDVDRAARSEWLTSVLTEEFTDVERELLYLAGRLLRRAAESTDTTPAQESVMRA</sequence>
<dbReference type="Pfam" id="PF12802">
    <property type="entry name" value="MarR_2"/>
    <property type="match status" value="1"/>
</dbReference>
<dbReference type="GO" id="GO:0003677">
    <property type="term" value="F:DNA binding"/>
    <property type="evidence" value="ECO:0007669"/>
    <property type="project" value="UniProtKB-KW"/>
</dbReference>
<dbReference type="PANTHER" id="PTHR39515">
    <property type="entry name" value="CONSERVED PROTEIN"/>
    <property type="match status" value="1"/>
</dbReference>
<dbReference type="Gene3D" id="1.10.287.100">
    <property type="match status" value="1"/>
</dbReference>
<dbReference type="InterPro" id="IPR000835">
    <property type="entry name" value="HTH_MarR-typ"/>
</dbReference>
<name>A0A652YMG3_NOCGL</name>
<dbReference type="SMART" id="SM00347">
    <property type="entry name" value="HTH_MARR"/>
    <property type="match status" value="1"/>
</dbReference>
<dbReference type="Gene3D" id="1.10.10.10">
    <property type="entry name" value="Winged helix-like DNA-binding domain superfamily/Winged helix DNA-binding domain"/>
    <property type="match status" value="1"/>
</dbReference>
<protein>
    <submittedName>
        <fullName evidence="1">DNA-binding MarR family transcriptional regulator</fullName>
    </submittedName>
</protein>
<dbReference type="InterPro" id="IPR036388">
    <property type="entry name" value="WH-like_DNA-bd_sf"/>
</dbReference>
<evidence type="ECO:0000313" key="1">
    <source>
        <dbReference type="EMBL" id="TYQ03025.1"/>
    </source>
</evidence>